<dbReference type="Pfam" id="PF00392">
    <property type="entry name" value="GntR"/>
    <property type="match status" value="1"/>
</dbReference>
<dbReference type="SUPFAM" id="SSF48008">
    <property type="entry name" value="GntR ligand-binding domain-like"/>
    <property type="match status" value="1"/>
</dbReference>
<dbReference type="InterPro" id="IPR036390">
    <property type="entry name" value="WH_DNA-bd_sf"/>
</dbReference>
<keyword evidence="3" id="KW-0804">Transcription</keyword>
<accession>A0A328HA42</accession>
<feature type="domain" description="HTH gntR-type" evidence="4">
    <location>
        <begin position="9"/>
        <end position="75"/>
    </location>
</feature>
<protein>
    <submittedName>
        <fullName evidence="5">GntR family transcriptional regulator</fullName>
    </submittedName>
</protein>
<dbReference type="PANTHER" id="PTHR43537:SF5">
    <property type="entry name" value="UXU OPERON TRANSCRIPTIONAL REGULATOR"/>
    <property type="match status" value="1"/>
</dbReference>
<dbReference type="Proteomes" id="UP000249166">
    <property type="component" value="Unassembled WGS sequence"/>
</dbReference>
<dbReference type="SMART" id="SM00895">
    <property type="entry name" value="FCD"/>
    <property type="match status" value="1"/>
</dbReference>
<keyword evidence="2" id="KW-0238">DNA-binding</keyword>
<organism evidence="5 6">
    <name type="scientific">Arthrobacter globiformis</name>
    <dbReference type="NCBI Taxonomy" id="1665"/>
    <lineage>
        <taxon>Bacteria</taxon>
        <taxon>Bacillati</taxon>
        <taxon>Actinomycetota</taxon>
        <taxon>Actinomycetes</taxon>
        <taxon>Micrococcales</taxon>
        <taxon>Micrococcaceae</taxon>
        <taxon>Arthrobacter</taxon>
    </lineage>
</organism>
<dbReference type="OrthoDB" id="4164516at2"/>
<sequence>MTDRASTQRADGESIFLTLRGEILSGVHQPGTAIRETSLAERFGVSRTPVREALSRLQHERLLEKAARGLQVPQVDPQQVIQIYDMRILLEEEAARQAAKSRQFPDLMRLEALLQRDRQLQDPDDHTRITTNLEFHAAVWNCAHNAVLRDLLDRLSTHLIHAPRSTLSTGNRWAESLDEHEALIHAIEQQDSDTAGKIARQHMETARALRLQLLRETALQHPLTTYRSGG</sequence>
<dbReference type="SUPFAM" id="SSF46785">
    <property type="entry name" value="Winged helix' DNA-binding domain"/>
    <property type="match status" value="1"/>
</dbReference>
<dbReference type="Pfam" id="PF07729">
    <property type="entry name" value="FCD"/>
    <property type="match status" value="1"/>
</dbReference>
<keyword evidence="1" id="KW-0805">Transcription regulation</keyword>
<dbReference type="InterPro" id="IPR008920">
    <property type="entry name" value="TF_FadR/GntR_C"/>
</dbReference>
<proteinExistence type="predicted"/>
<dbReference type="RefSeq" id="WP_111905707.1">
    <property type="nucleotide sequence ID" value="NZ_QLNP01000104.1"/>
</dbReference>
<reference evidence="5 6" key="1">
    <citation type="submission" date="2018-04" db="EMBL/GenBank/DDBJ databases">
        <title>Bacteria isolated from cave deposits of Manipur.</title>
        <authorList>
            <person name="Sahoo D."/>
            <person name="Sarangthem I."/>
            <person name="Nandeibam J."/>
        </authorList>
    </citation>
    <scope>NUCLEOTIDE SEQUENCE [LARGE SCALE GENOMIC DNA]</scope>
    <source>
        <strain evidence="6">mrc11</strain>
    </source>
</reference>
<evidence type="ECO:0000256" key="2">
    <source>
        <dbReference type="ARBA" id="ARBA00023125"/>
    </source>
</evidence>
<dbReference type="InterPro" id="IPR011711">
    <property type="entry name" value="GntR_C"/>
</dbReference>
<dbReference type="Gene3D" id="1.20.120.530">
    <property type="entry name" value="GntR ligand-binding domain-like"/>
    <property type="match status" value="1"/>
</dbReference>
<dbReference type="GO" id="GO:0003700">
    <property type="term" value="F:DNA-binding transcription factor activity"/>
    <property type="evidence" value="ECO:0007669"/>
    <property type="project" value="InterPro"/>
</dbReference>
<evidence type="ECO:0000259" key="4">
    <source>
        <dbReference type="PROSITE" id="PS50949"/>
    </source>
</evidence>
<dbReference type="AlphaFoldDB" id="A0A328HA42"/>
<evidence type="ECO:0000256" key="1">
    <source>
        <dbReference type="ARBA" id="ARBA00023015"/>
    </source>
</evidence>
<name>A0A328HA42_ARTGO</name>
<gene>
    <name evidence="5" type="ORF">DBZ45_20740</name>
</gene>
<dbReference type="InterPro" id="IPR000524">
    <property type="entry name" value="Tscrpt_reg_HTH_GntR"/>
</dbReference>
<dbReference type="PRINTS" id="PR00035">
    <property type="entry name" value="HTHGNTR"/>
</dbReference>
<dbReference type="InterPro" id="IPR036388">
    <property type="entry name" value="WH-like_DNA-bd_sf"/>
</dbReference>
<dbReference type="PROSITE" id="PS50949">
    <property type="entry name" value="HTH_GNTR"/>
    <property type="match status" value="1"/>
</dbReference>
<dbReference type="PANTHER" id="PTHR43537">
    <property type="entry name" value="TRANSCRIPTIONAL REGULATOR, GNTR FAMILY"/>
    <property type="match status" value="1"/>
</dbReference>
<dbReference type="Gene3D" id="1.10.10.10">
    <property type="entry name" value="Winged helix-like DNA-binding domain superfamily/Winged helix DNA-binding domain"/>
    <property type="match status" value="1"/>
</dbReference>
<dbReference type="CDD" id="cd07377">
    <property type="entry name" value="WHTH_GntR"/>
    <property type="match status" value="1"/>
</dbReference>
<evidence type="ECO:0000313" key="5">
    <source>
        <dbReference type="EMBL" id="RAM35456.1"/>
    </source>
</evidence>
<dbReference type="SMART" id="SM00345">
    <property type="entry name" value="HTH_GNTR"/>
    <property type="match status" value="1"/>
</dbReference>
<dbReference type="GO" id="GO:0003677">
    <property type="term" value="F:DNA binding"/>
    <property type="evidence" value="ECO:0007669"/>
    <property type="project" value="UniProtKB-KW"/>
</dbReference>
<evidence type="ECO:0000313" key="6">
    <source>
        <dbReference type="Proteomes" id="UP000249166"/>
    </source>
</evidence>
<comment type="caution">
    <text evidence="5">The sequence shown here is derived from an EMBL/GenBank/DDBJ whole genome shotgun (WGS) entry which is preliminary data.</text>
</comment>
<evidence type="ECO:0000256" key="3">
    <source>
        <dbReference type="ARBA" id="ARBA00023163"/>
    </source>
</evidence>
<dbReference type="EMBL" id="QLNP01000104">
    <property type="protein sequence ID" value="RAM35456.1"/>
    <property type="molecule type" value="Genomic_DNA"/>
</dbReference>